<dbReference type="Proteomes" id="UP000006514">
    <property type="component" value="Unassembled WGS sequence"/>
</dbReference>
<name>J0CQX0_AURST</name>
<organism evidence="1 2">
    <name type="scientific">Auricularia subglabra (strain TFB-10046 / SS5)</name>
    <name type="common">White-rot fungus</name>
    <name type="synonym">Auricularia delicata (strain TFB10046)</name>
    <dbReference type="NCBI Taxonomy" id="717982"/>
    <lineage>
        <taxon>Eukaryota</taxon>
        <taxon>Fungi</taxon>
        <taxon>Dikarya</taxon>
        <taxon>Basidiomycota</taxon>
        <taxon>Agaricomycotina</taxon>
        <taxon>Agaricomycetes</taxon>
        <taxon>Auriculariales</taxon>
        <taxon>Auriculariaceae</taxon>
        <taxon>Auricularia</taxon>
    </lineage>
</organism>
<gene>
    <name evidence="1" type="ORF">AURDEDRAFT_132068</name>
</gene>
<evidence type="ECO:0000313" key="2">
    <source>
        <dbReference type="Proteomes" id="UP000006514"/>
    </source>
</evidence>
<reference evidence="2" key="1">
    <citation type="journal article" date="2012" name="Science">
        <title>The Paleozoic origin of enzymatic lignin decomposition reconstructed from 31 fungal genomes.</title>
        <authorList>
            <person name="Floudas D."/>
            <person name="Binder M."/>
            <person name="Riley R."/>
            <person name="Barry K."/>
            <person name="Blanchette R.A."/>
            <person name="Henrissat B."/>
            <person name="Martinez A.T."/>
            <person name="Otillar R."/>
            <person name="Spatafora J.W."/>
            <person name="Yadav J.S."/>
            <person name="Aerts A."/>
            <person name="Benoit I."/>
            <person name="Boyd A."/>
            <person name="Carlson A."/>
            <person name="Copeland A."/>
            <person name="Coutinho P.M."/>
            <person name="de Vries R.P."/>
            <person name="Ferreira P."/>
            <person name="Findley K."/>
            <person name="Foster B."/>
            <person name="Gaskell J."/>
            <person name="Glotzer D."/>
            <person name="Gorecki P."/>
            <person name="Heitman J."/>
            <person name="Hesse C."/>
            <person name="Hori C."/>
            <person name="Igarashi K."/>
            <person name="Jurgens J.A."/>
            <person name="Kallen N."/>
            <person name="Kersten P."/>
            <person name="Kohler A."/>
            <person name="Kuees U."/>
            <person name="Kumar T.K.A."/>
            <person name="Kuo A."/>
            <person name="LaButti K."/>
            <person name="Larrondo L.F."/>
            <person name="Lindquist E."/>
            <person name="Ling A."/>
            <person name="Lombard V."/>
            <person name="Lucas S."/>
            <person name="Lundell T."/>
            <person name="Martin R."/>
            <person name="McLaughlin D.J."/>
            <person name="Morgenstern I."/>
            <person name="Morin E."/>
            <person name="Murat C."/>
            <person name="Nagy L.G."/>
            <person name="Nolan M."/>
            <person name="Ohm R.A."/>
            <person name="Patyshakuliyeva A."/>
            <person name="Rokas A."/>
            <person name="Ruiz-Duenas F.J."/>
            <person name="Sabat G."/>
            <person name="Salamov A."/>
            <person name="Samejima M."/>
            <person name="Schmutz J."/>
            <person name="Slot J.C."/>
            <person name="St John F."/>
            <person name="Stenlid J."/>
            <person name="Sun H."/>
            <person name="Sun S."/>
            <person name="Syed K."/>
            <person name="Tsang A."/>
            <person name="Wiebenga A."/>
            <person name="Young D."/>
            <person name="Pisabarro A."/>
            <person name="Eastwood D.C."/>
            <person name="Martin F."/>
            <person name="Cullen D."/>
            <person name="Grigoriev I.V."/>
            <person name="Hibbett D.S."/>
        </authorList>
    </citation>
    <scope>NUCLEOTIDE SEQUENCE [LARGE SCALE GENOMIC DNA]</scope>
    <source>
        <strain evidence="2">TFB10046</strain>
    </source>
</reference>
<dbReference type="EMBL" id="JH688790">
    <property type="protein sequence ID" value="EJD32624.1"/>
    <property type="molecule type" value="Genomic_DNA"/>
</dbReference>
<dbReference type="AlphaFoldDB" id="J0CQX0"/>
<proteinExistence type="predicted"/>
<accession>J0CQX0</accession>
<sequence length="461" mass="50481">MSASQPGPIEPPTTSLVQLASSNVLPAELWVMVFENLVEDYNASLPQPFSPWHREPPSYDASLEVAIALLSMCRLNKSTRSLFVRRVFKRLVQLACDHDHFLRLEGTGNVKQWVEQLVLSVDLAKGREHISFLSEQGSFVSLTHLSLVLVPGYNALRIEEFVSAVSQRLSSLTHLSIATEPGTYTTRLGDISLNTALQCLCMILFADLVPDGWKVHEVLSVTQLCLTPAVLNALRRATPPVHSSSVETLQLQMRDNVLREDFPAFQASTLDDDRTGSNLRALAPVLAPHLTCLVLEGVDVQIEPFAAACAALPFLQRLELYPAHWFGNGTIQTSGWDRGEVAPAGSPYAALSDEDHANGSIWLHRALPSLVSLSALHIGRSPLYHERARRDALSMTILNNVAGWTPQQRSALIVAIGRCAPGPHTIVYPANADAGKCAPASRCFAWSKARRGNTALDIERI</sequence>
<dbReference type="KEGG" id="adl:AURDEDRAFT_132068"/>
<keyword evidence="2" id="KW-1185">Reference proteome</keyword>
<dbReference type="InParanoid" id="J0CQX0"/>
<evidence type="ECO:0000313" key="1">
    <source>
        <dbReference type="EMBL" id="EJD32624.1"/>
    </source>
</evidence>
<protein>
    <submittedName>
        <fullName evidence="1">Uncharacterized protein</fullName>
    </submittedName>
</protein>